<dbReference type="AlphaFoldDB" id="E4X6L5"/>
<reference evidence="17" key="1">
    <citation type="journal article" date="2010" name="Science">
        <title>Plasticity of animal genome architecture unmasked by rapid evolution of a pelagic tunicate.</title>
        <authorList>
            <person name="Denoeud F."/>
            <person name="Henriet S."/>
            <person name="Mungpakdee S."/>
            <person name="Aury J.M."/>
            <person name="Da Silva C."/>
            <person name="Brinkmann H."/>
            <person name="Mikhaleva J."/>
            <person name="Olsen L.C."/>
            <person name="Jubin C."/>
            <person name="Canestro C."/>
            <person name="Bouquet J.M."/>
            <person name="Danks G."/>
            <person name="Poulain J."/>
            <person name="Campsteijn C."/>
            <person name="Adamski M."/>
            <person name="Cross I."/>
            <person name="Yadetie F."/>
            <person name="Muffato M."/>
            <person name="Louis A."/>
            <person name="Butcher S."/>
            <person name="Tsagkogeorga G."/>
            <person name="Konrad A."/>
            <person name="Singh S."/>
            <person name="Jensen M.F."/>
            <person name="Cong E.H."/>
            <person name="Eikeseth-Otteraa H."/>
            <person name="Noel B."/>
            <person name="Anthouard V."/>
            <person name="Porcel B.M."/>
            <person name="Kachouri-Lafond R."/>
            <person name="Nishino A."/>
            <person name="Ugolini M."/>
            <person name="Chourrout P."/>
            <person name="Nishida H."/>
            <person name="Aasland R."/>
            <person name="Huzurbazar S."/>
            <person name="Westhof E."/>
            <person name="Delsuc F."/>
            <person name="Lehrach H."/>
            <person name="Reinhardt R."/>
            <person name="Weissenbach J."/>
            <person name="Roy S.W."/>
            <person name="Artiguenave F."/>
            <person name="Postlethwait J.H."/>
            <person name="Manak J.R."/>
            <person name="Thompson E.M."/>
            <person name="Jaillon O."/>
            <person name="Du Pasquier L."/>
            <person name="Boudinot P."/>
            <person name="Liberles D.A."/>
            <person name="Volff J.N."/>
            <person name="Philippe H."/>
            <person name="Lenhard B."/>
            <person name="Roest Crollius H."/>
            <person name="Wincker P."/>
            <person name="Chourrout D."/>
        </authorList>
    </citation>
    <scope>NUCLEOTIDE SEQUENCE [LARGE SCALE GENOMIC DNA]</scope>
</reference>
<comment type="catalytic activity">
    <reaction evidence="8">
        <text>N-terminal L-methionyl-L-seryl-[protein] + acetyl-CoA = N-terminal N(alpha)-acetyl-L-methionyl-L-seryl-[protein] + CoA + H(+)</text>
        <dbReference type="Rhea" id="RHEA:50568"/>
        <dbReference type="Rhea" id="RHEA-COMP:12728"/>
        <dbReference type="Rhea" id="RHEA-COMP:12729"/>
        <dbReference type="ChEBI" id="CHEBI:15378"/>
        <dbReference type="ChEBI" id="CHEBI:57287"/>
        <dbReference type="ChEBI" id="CHEBI:57288"/>
        <dbReference type="ChEBI" id="CHEBI:133400"/>
        <dbReference type="ChEBI" id="CHEBI:133401"/>
        <dbReference type="EC" id="2.3.1.258"/>
    </reaction>
</comment>
<evidence type="ECO:0000256" key="6">
    <source>
        <dbReference type="ARBA" id="ARBA00042533"/>
    </source>
</evidence>
<comment type="catalytic activity">
    <reaction evidence="14">
        <text>N-terminal L-methionyl-L-leucyl-[protein] + acetyl-CoA = N-terminal N(alpha)-acetyl-L-methionyl-L-leucyl-[protein] + CoA + H(+)</text>
        <dbReference type="Rhea" id="RHEA:50520"/>
        <dbReference type="Rhea" id="RHEA-COMP:12711"/>
        <dbReference type="Rhea" id="RHEA-COMP:12712"/>
        <dbReference type="ChEBI" id="CHEBI:15378"/>
        <dbReference type="ChEBI" id="CHEBI:57287"/>
        <dbReference type="ChEBI" id="CHEBI:57288"/>
        <dbReference type="ChEBI" id="CHEBI:133377"/>
        <dbReference type="ChEBI" id="CHEBI:133378"/>
        <dbReference type="EC" id="2.3.1.258"/>
    </reaction>
</comment>
<dbReference type="PANTHER" id="PTHR42919">
    <property type="entry name" value="N-ALPHA-ACETYLTRANSFERASE"/>
    <property type="match status" value="1"/>
</dbReference>
<evidence type="ECO:0000256" key="10">
    <source>
        <dbReference type="ARBA" id="ARBA00048490"/>
    </source>
</evidence>
<keyword evidence="18" id="KW-1185">Reference proteome</keyword>
<evidence type="ECO:0000256" key="15">
    <source>
        <dbReference type="ARBA" id="ARBA00049454"/>
    </source>
</evidence>
<name>E4X6L5_OIKDI</name>
<dbReference type="InParanoid" id="E4X6L5"/>
<comment type="catalytic activity">
    <reaction evidence="12">
        <text>N-terminal L-methionyl-L-valyl-[protein] + acetyl-CoA = N-terminal N(alpha)-acetyl-L-methionyl-L-valyl-[protein] + CoA + H(+)</text>
        <dbReference type="Rhea" id="RHEA:50572"/>
        <dbReference type="Rhea" id="RHEA-COMP:12730"/>
        <dbReference type="Rhea" id="RHEA-COMP:12731"/>
        <dbReference type="ChEBI" id="CHEBI:15378"/>
        <dbReference type="ChEBI" id="CHEBI:57287"/>
        <dbReference type="ChEBI" id="CHEBI:57288"/>
        <dbReference type="ChEBI" id="CHEBI:133402"/>
        <dbReference type="ChEBI" id="CHEBI:133403"/>
        <dbReference type="EC" id="2.3.1.258"/>
    </reaction>
</comment>
<evidence type="ECO:0000256" key="2">
    <source>
        <dbReference type="ARBA" id="ARBA00022679"/>
    </source>
</evidence>
<evidence type="ECO:0000313" key="17">
    <source>
        <dbReference type="EMBL" id="CBY08023.1"/>
    </source>
</evidence>
<comment type="catalytic activity">
    <reaction evidence="10">
        <text>N-terminal L-methionyl-L-phenylalanyl-[protein] + acetyl-CoA = N-terminal N(alpha)-acetyl-L-methionyl-L-phenylalanyl-[protein] + CoA + H(+)</text>
        <dbReference type="Rhea" id="RHEA:50528"/>
        <dbReference type="Rhea" id="RHEA-COMP:12715"/>
        <dbReference type="Rhea" id="RHEA-COMP:12716"/>
        <dbReference type="ChEBI" id="CHEBI:15378"/>
        <dbReference type="ChEBI" id="CHEBI:57287"/>
        <dbReference type="ChEBI" id="CHEBI:57288"/>
        <dbReference type="ChEBI" id="CHEBI:133382"/>
        <dbReference type="ChEBI" id="CHEBI:133383"/>
        <dbReference type="EC" id="2.3.1.258"/>
    </reaction>
</comment>
<dbReference type="Pfam" id="PF00583">
    <property type="entry name" value="Acetyltransf_1"/>
    <property type="match status" value="1"/>
</dbReference>
<feature type="domain" description="N-acetyltransferase" evidence="16">
    <location>
        <begin position="5"/>
        <end position="153"/>
    </location>
</feature>
<dbReference type="PANTHER" id="PTHR42919:SF8">
    <property type="entry name" value="N-ALPHA-ACETYLTRANSFERASE 50"/>
    <property type="match status" value="1"/>
</dbReference>
<evidence type="ECO:0000256" key="13">
    <source>
        <dbReference type="ARBA" id="ARBA00049002"/>
    </source>
</evidence>
<evidence type="ECO:0000256" key="12">
    <source>
        <dbReference type="ARBA" id="ARBA00048799"/>
    </source>
</evidence>
<dbReference type="CDD" id="cd04301">
    <property type="entry name" value="NAT_SF"/>
    <property type="match status" value="1"/>
</dbReference>
<evidence type="ECO:0000256" key="4">
    <source>
        <dbReference type="ARBA" id="ARBA00039121"/>
    </source>
</evidence>
<comment type="catalytic activity">
    <reaction evidence="9">
        <text>N-terminal L-methionyl-L-tyrosyl-[protein] + acetyl-CoA = N-terminal N(alpha)-acetyl-L-methionyl-L-tyrosyl-[protein] + CoA + H(+)</text>
        <dbReference type="Rhea" id="RHEA:50532"/>
        <dbReference type="Rhea" id="RHEA-COMP:12717"/>
        <dbReference type="Rhea" id="RHEA-COMP:12718"/>
        <dbReference type="ChEBI" id="CHEBI:15378"/>
        <dbReference type="ChEBI" id="CHEBI:57287"/>
        <dbReference type="ChEBI" id="CHEBI:57288"/>
        <dbReference type="ChEBI" id="CHEBI:133384"/>
        <dbReference type="ChEBI" id="CHEBI:133385"/>
        <dbReference type="EC" id="2.3.1.258"/>
    </reaction>
</comment>
<evidence type="ECO:0000256" key="8">
    <source>
        <dbReference type="ARBA" id="ARBA00048251"/>
    </source>
</evidence>
<dbReference type="InterPro" id="IPR016181">
    <property type="entry name" value="Acyl_CoA_acyltransferase"/>
</dbReference>
<evidence type="ECO:0000256" key="1">
    <source>
        <dbReference type="ARBA" id="ARBA00009342"/>
    </source>
</evidence>
<dbReference type="PROSITE" id="PS51186">
    <property type="entry name" value="GNAT"/>
    <property type="match status" value="1"/>
</dbReference>
<evidence type="ECO:0000256" key="11">
    <source>
        <dbReference type="ARBA" id="ARBA00048618"/>
    </source>
</evidence>
<dbReference type="GO" id="GO:0007064">
    <property type="term" value="P:mitotic sister chromatid cohesion"/>
    <property type="evidence" value="ECO:0007669"/>
    <property type="project" value="TreeGrafter"/>
</dbReference>
<dbReference type="EC" id="2.3.1.258" evidence="4"/>
<dbReference type="FunCoup" id="E4X6L5">
    <property type="interactions" value="710"/>
</dbReference>
<dbReference type="EMBL" id="FN653027">
    <property type="protein sequence ID" value="CBY08023.1"/>
    <property type="molecule type" value="Genomic_DNA"/>
</dbReference>
<organism evidence="17">
    <name type="scientific">Oikopleura dioica</name>
    <name type="common">Tunicate</name>
    <dbReference type="NCBI Taxonomy" id="34765"/>
    <lineage>
        <taxon>Eukaryota</taxon>
        <taxon>Metazoa</taxon>
        <taxon>Chordata</taxon>
        <taxon>Tunicata</taxon>
        <taxon>Appendicularia</taxon>
        <taxon>Copelata</taxon>
        <taxon>Oikopleuridae</taxon>
        <taxon>Oikopleura</taxon>
    </lineage>
</organism>
<evidence type="ECO:0000313" key="18">
    <source>
        <dbReference type="Proteomes" id="UP000001307"/>
    </source>
</evidence>
<proteinExistence type="inferred from homology"/>
<comment type="catalytic activity">
    <reaction evidence="13">
        <text>N-terminal L-methionyl-L-alanyl-[protein] + acetyl-CoA = N-terminal N(alpha)-acetyl-L-methionyl-L-alanyl-[protein] + CoA + H(+)</text>
        <dbReference type="Rhea" id="RHEA:50564"/>
        <dbReference type="Rhea" id="RHEA-COMP:12726"/>
        <dbReference type="Rhea" id="RHEA-COMP:12727"/>
        <dbReference type="ChEBI" id="CHEBI:15378"/>
        <dbReference type="ChEBI" id="CHEBI:57287"/>
        <dbReference type="ChEBI" id="CHEBI:57288"/>
        <dbReference type="ChEBI" id="CHEBI:133398"/>
        <dbReference type="ChEBI" id="CHEBI:133399"/>
        <dbReference type="EC" id="2.3.1.258"/>
    </reaction>
</comment>
<evidence type="ECO:0000256" key="5">
    <source>
        <dbReference type="ARBA" id="ARBA00039544"/>
    </source>
</evidence>
<keyword evidence="3" id="KW-0012">Acyltransferase</keyword>
<gene>
    <name evidence="17" type="ORF">GSOID_T00003391001</name>
</gene>
<dbReference type="OrthoDB" id="47374at2759"/>
<dbReference type="InterPro" id="IPR000182">
    <property type="entry name" value="GNAT_dom"/>
</dbReference>
<evidence type="ECO:0000259" key="16">
    <source>
        <dbReference type="PROSITE" id="PS51186"/>
    </source>
</evidence>
<protein>
    <recommendedName>
        <fullName evidence="5">N-alpha-acetyltransferase 50</fullName>
        <ecNumber evidence="4">2.3.1.258</ecNumber>
    </recommendedName>
    <alternativeName>
        <fullName evidence="6">N-epsilon-acetyltransferase 50</fullName>
    </alternativeName>
    <alternativeName>
        <fullName evidence="7">NatE catalytic subunit</fullName>
    </alternativeName>
</protein>
<keyword evidence="2" id="KW-0808">Transferase</keyword>
<comment type="similarity">
    <text evidence="1">Belongs to the acetyltransferase family. GNAT subfamily.</text>
</comment>
<dbReference type="InterPro" id="IPR051556">
    <property type="entry name" value="N-term/lysine_N-AcTrnsfr"/>
</dbReference>
<evidence type="ECO:0000256" key="14">
    <source>
        <dbReference type="ARBA" id="ARBA00049103"/>
    </source>
</evidence>
<comment type="catalytic activity">
    <reaction evidence="11">
        <text>N-terminal L-methionyl-L-lysyl-[protein] + acetyl-CoA = N-terminal N(alpha)-acetyl-L-methionyl-L-lysyl-[protein] + CoA + H(+)</text>
        <dbReference type="Rhea" id="RHEA:50580"/>
        <dbReference type="Rhea" id="RHEA-COMP:12734"/>
        <dbReference type="Rhea" id="RHEA-COMP:12735"/>
        <dbReference type="ChEBI" id="CHEBI:15378"/>
        <dbReference type="ChEBI" id="CHEBI:57287"/>
        <dbReference type="ChEBI" id="CHEBI:57288"/>
        <dbReference type="ChEBI" id="CHEBI:133406"/>
        <dbReference type="ChEBI" id="CHEBI:133407"/>
        <dbReference type="EC" id="2.3.1.258"/>
    </reaction>
</comment>
<sequence>MVGTLELGEVTQHNVRVLRLINQQVFPVSYNHRFYRDIIALGEWSKLAFLDDLTIGAVCARTEVKDNHKRCYIMTLGCLPHYRRLGVGEKLLNHILGQARKEKVDVVTLHVQTNNDAALRLYEKNGFTVVETKEGYYKKITPADAYVLERRMNE</sequence>
<comment type="catalytic activity">
    <reaction evidence="15">
        <text>N-terminal L-methionyl-L-threonyl-[protein] + acetyl-CoA = N-terminal N(alpha)-acetyl-L-methionyl-L-threonyl-[protein] + CoA + H(+)</text>
        <dbReference type="Rhea" id="RHEA:50576"/>
        <dbReference type="Rhea" id="RHEA-COMP:12732"/>
        <dbReference type="Rhea" id="RHEA-COMP:12733"/>
        <dbReference type="ChEBI" id="CHEBI:15378"/>
        <dbReference type="ChEBI" id="CHEBI:57287"/>
        <dbReference type="ChEBI" id="CHEBI:57288"/>
        <dbReference type="ChEBI" id="CHEBI:133404"/>
        <dbReference type="ChEBI" id="CHEBI:133405"/>
        <dbReference type="EC" id="2.3.1.258"/>
    </reaction>
</comment>
<dbReference type="Proteomes" id="UP000001307">
    <property type="component" value="Unassembled WGS sequence"/>
</dbReference>
<evidence type="ECO:0000256" key="3">
    <source>
        <dbReference type="ARBA" id="ARBA00023315"/>
    </source>
</evidence>
<dbReference type="SUPFAM" id="SSF55729">
    <property type="entry name" value="Acyl-CoA N-acyltransferases (Nat)"/>
    <property type="match status" value="1"/>
</dbReference>
<dbReference type="GO" id="GO:0031415">
    <property type="term" value="C:NatA complex"/>
    <property type="evidence" value="ECO:0007669"/>
    <property type="project" value="TreeGrafter"/>
</dbReference>
<dbReference type="GO" id="GO:0120518">
    <property type="term" value="F:protein N-terminal-methionine acetyltransferase activity"/>
    <property type="evidence" value="ECO:0007669"/>
    <property type="project" value="UniProtKB-EC"/>
</dbReference>
<evidence type="ECO:0000256" key="7">
    <source>
        <dbReference type="ARBA" id="ARBA00042626"/>
    </source>
</evidence>
<accession>E4X6L5</accession>
<dbReference type="FunFam" id="3.40.630.30:FF:000006">
    <property type="entry name" value="Putative n-alpha-acetyltransferase 50"/>
    <property type="match status" value="1"/>
</dbReference>
<evidence type="ECO:0000256" key="9">
    <source>
        <dbReference type="ARBA" id="ARBA00048335"/>
    </source>
</evidence>
<dbReference type="Gene3D" id="3.40.630.30">
    <property type="match status" value="1"/>
</dbReference>